<dbReference type="RefSeq" id="WP_253867438.1">
    <property type="nucleotide sequence ID" value="NZ_BAABHM010000011.1"/>
</dbReference>
<dbReference type="Pfam" id="PF21806">
    <property type="entry name" value="DUF6879"/>
    <property type="match status" value="1"/>
</dbReference>
<evidence type="ECO:0000259" key="1">
    <source>
        <dbReference type="Pfam" id="PF21806"/>
    </source>
</evidence>
<evidence type="ECO:0000313" key="2">
    <source>
        <dbReference type="EMBL" id="GAA4702263.1"/>
    </source>
</evidence>
<organism evidence="2 3">
    <name type="scientific">Promicromonospora umidemergens</name>
    <dbReference type="NCBI Taxonomy" id="629679"/>
    <lineage>
        <taxon>Bacteria</taxon>
        <taxon>Bacillati</taxon>
        <taxon>Actinomycetota</taxon>
        <taxon>Actinomycetes</taxon>
        <taxon>Micrococcales</taxon>
        <taxon>Promicromonosporaceae</taxon>
        <taxon>Promicromonospora</taxon>
    </lineage>
</organism>
<comment type="caution">
    <text evidence="2">The sequence shown here is derived from an EMBL/GenBank/DDBJ whole genome shotgun (WGS) entry which is preliminary data.</text>
</comment>
<dbReference type="Proteomes" id="UP001500843">
    <property type="component" value="Unassembled WGS sequence"/>
</dbReference>
<feature type="domain" description="DUF6879" evidence="1">
    <location>
        <begin position="2"/>
        <end position="161"/>
    </location>
</feature>
<evidence type="ECO:0000313" key="3">
    <source>
        <dbReference type="Proteomes" id="UP001500843"/>
    </source>
</evidence>
<gene>
    <name evidence="2" type="ORF">GCM10023198_24360</name>
</gene>
<keyword evidence="3" id="KW-1185">Reference proteome</keyword>
<protein>
    <recommendedName>
        <fullName evidence="1">DUF6879 domain-containing protein</fullName>
    </recommendedName>
</protein>
<proteinExistence type="predicted"/>
<sequence length="168" mass="19913">MWGELFKTFEHTAFRLEVRDTYSSPAEQEPLRRYVETGDLDQEWRAGWFEQLAGWHRAGQRFHRVRVVSVPLTTYSEWGMHIAARSNEAGDDIRYLDRANAGDLPDHDYWLFDSRLVAKMHFADDDEFVAFELIEDPALIVEHNYWRDAAWHQAITRDEFAAKHSQQR</sequence>
<reference evidence="3" key="1">
    <citation type="journal article" date="2019" name="Int. J. Syst. Evol. Microbiol.">
        <title>The Global Catalogue of Microorganisms (GCM) 10K type strain sequencing project: providing services to taxonomists for standard genome sequencing and annotation.</title>
        <authorList>
            <consortium name="The Broad Institute Genomics Platform"/>
            <consortium name="The Broad Institute Genome Sequencing Center for Infectious Disease"/>
            <person name="Wu L."/>
            <person name="Ma J."/>
        </authorList>
    </citation>
    <scope>NUCLEOTIDE SEQUENCE [LARGE SCALE GENOMIC DNA]</scope>
    <source>
        <strain evidence="3">JCM 17975</strain>
    </source>
</reference>
<dbReference type="InterPro" id="IPR049244">
    <property type="entry name" value="DUF6879"/>
</dbReference>
<dbReference type="EMBL" id="BAABHM010000011">
    <property type="protein sequence ID" value="GAA4702263.1"/>
    <property type="molecule type" value="Genomic_DNA"/>
</dbReference>
<name>A0ABP8X865_9MICO</name>
<accession>A0ABP8X865</accession>